<accession>A0A5C4V408</accession>
<dbReference type="OrthoDB" id="3544296at2"/>
<evidence type="ECO:0000259" key="2">
    <source>
        <dbReference type="Pfam" id="PF13751"/>
    </source>
</evidence>
<proteinExistence type="predicted"/>
<organism evidence="3 4">
    <name type="scientific">Nonomuraea phyllanthi</name>
    <dbReference type="NCBI Taxonomy" id="2219224"/>
    <lineage>
        <taxon>Bacteria</taxon>
        <taxon>Bacillati</taxon>
        <taxon>Actinomycetota</taxon>
        <taxon>Actinomycetes</taxon>
        <taxon>Streptosporangiales</taxon>
        <taxon>Streptosporangiaceae</taxon>
        <taxon>Nonomuraea</taxon>
    </lineage>
</organism>
<feature type="compositionally biased region" description="Pro residues" evidence="1">
    <location>
        <begin position="12"/>
        <end position="24"/>
    </location>
</feature>
<reference evidence="3 4" key="1">
    <citation type="submission" date="2019-10" db="EMBL/GenBank/DDBJ databases">
        <title>Nonomuraea sp. nov., isolated from Phyllanthus amarus.</title>
        <authorList>
            <person name="Klykleung N."/>
            <person name="Tanasupawat S."/>
        </authorList>
    </citation>
    <scope>NUCLEOTIDE SEQUENCE [LARGE SCALE GENOMIC DNA]</scope>
    <source>
        <strain evidence="3 4">PA1-10</strain>
    </source>
</reference>
<dbReference type="Proteomes" id="UP000312512">
    <property type="component" value="Unassembled WGS sequence"/>
</dbReference>
<evidence type="ECO:0000313" key="3">
    <source>
        <dbReference type="EMBL" id="KAB8185721.1"/>
    </source>
</evidence>
<evidence type="ECO:0000256" key="1">
    <source>
        <dbReference type="SAM" id="MobiDB-lite"/>
    </source>
</evidence>
<dbReference type="InterPro" id="IPR025668">
    <property type="entry name" value="Tnp_DDE_dom"/>
</dbReference>
<feature type="region of interest" description="Disordered" evidence="1">
    <location>
        <begin position="1"/>
        <end position="35"/>
    </location>
</feature>
<evidence type="ECO:0000313" key="4">
    <source>
        <dbReference type="Proteomes" id="UP000312512"/>
    </source>
</evidence>
<dbReference type="AlphaFoldDB" id="A0A5C4V408"/>
<dbReference type="Pfam" id="PF13751">
    <property type="entry name" value="DDE_Tnp_1_6"/>
    <property type="match status" value="1"/>
</dbReference>
<dbReference type="EMBL" id="VDLX02000030">
    <property type="protein sequence ID" value="KAB8185721.1"/>
    <property type="molecule type" value="Genomic_DNA"/>
</dbReference>
<sequence>MKRCAPRSTRWPPQPPAGCRPRPNPDGSSATRSALRTVDYPRTAHNLARADRRGIELLGPMMPDNAWQSAEGNGFAVSDFTIDWDNRVMTCPTGATSLPWASEIDQGGTPVIRVRFSMRDCRNCPSRDLCTRGTKGRPITLRPREEHEALQRARRRQSTDEWQQRYAHRAGIEGTIAQGVKGFGLRRSRYRSMMRRRFVLSAPGK</sequence>
<name>A0A5C4V408_9ACTN</name>
<comment type="caution">
    <text evidence="3">The sequence shown here is derived from an EMBL/GenBank/DDBJ whole genome shotgun (WGS) entry which is preliminary data.</text>
</comment>
<keyword evidence="4" id="KW-1185">Reference proteome</keyword>
<gene>
    <name evidence="3" type="ORF">FH608_047320</name>
</gene>
<protein>
    <recommendedName>
        <fullName evidence="2">Transposase DDE domain-containing protein</fullName>
    </recommendedName>
</protein>
<feature type="domain" description="Transposase DDE" evidence="2">
    <location>
        <begin position="90"/>
        <end position="193"/>
    </location>
</feature>